<comment type="caution">
    <text evidence="1">The sequence shown here is derived from an EMBL/GenBank/DDBJ whole genome shotgun (WGS) entry which is preliminary data.</text>
</comment>
<evidence type="ECO:0000313" key="1">
    <source>
        <dbReference type="EMBL" id="KAK8121425.1"/>
    </source>
</evidence>
<dbReference type="Proteomes" id="UP001392437">
    <property type="component" value="Unassembled WGS sequence"/>
</dbReference>
<accession>A0AAW0R2F7</accession>
<reference evidence="1 2" key="1">
    <citation type="submission" date="2023-01" db="EMBL/GenBank/DDBJ databases">
        <title>Analysis of 21 Apiospora genomes using comparative genomics revels a genus with tremendous synthesis potential of carbohydrate active enzymes and secondary metabolites.</title>
        <authorList>
            <person name="Sorensen T."/>
        </authorList>
    </citation>
    <scope>NUCLEOTIDE SEQUENCE [LARGE SCALE GENOMIC DNA]</scope>
    <source>
        <strain evidence="1 2">CBS 117206</strain>
    </source>
</reference>
<keyword evidence="2" id="KW-1185">Reference proteome</keyword>
<dbReference type="AlphaFoldDB" id="A0AAW0R2F7"/>
<sequence>MELIQNMSWTEPFPFCSSIADLNGPDLPEISNEQACAKTTRYTAPFVPSAAPNNHYALSENMVRLDSRGPSLFPPLEAHVTRDNEHILNEHESPLFLQPILHQLRITADCVQAHKNESYKQKIGPGKRGMGHIRTAPSIKVAPNRKPVFEDLLCVQTRWKRYS</sequence>
<dbReference type="EMBL" id="JAQQWP010000004">
    <property type="protein sequence ID" value="KAK8121425.1"/>
    <property type="molecule type" value="Genomic_DNA"/>
</dbReference>
<name>A0AAW0R2F7_9PEZI</name>
<proteinExistence type="predicted"/>
<organism evidence="1 2">
    <name type="scientific">Apiospora kogelbergensis</name>
    <dbReference type="NCBI Taxonomy" id="1337665"/>
    <lineage>
        <taxon>Eukaryota</taxon>
        <taxon>Fungi</taxon>
        <taxon>Dikarya</taxon>
        <taxon>Ascomycota</taxon>
        <taxon>Pezizomycotina</taxon>
        <taxon>Sordariomycetes</taxon>
        <taxon>Xylariomycetidae</taxon>
        <taxon>Amphisphaeriales</taxon>
        <taxon>Apiosporaceae</taxon>
        <taxon>Apiospora</taxon>
    </lineage>
</organism>
<protein>
    <submittedName>
        <fullName evidence="1">Uncharacterized protein</fullName>
    </submittedName>
</protein>
<gene>
    <name evidence="1" type="ORF">PG999_005545</name>
</gene>
<evidence type="ECO:0000313" key="2">
    <source>
        <dbReference type="Proteomes" id="UP001392437"/>
    </source>
</evidence>